<reference evidence="1" key="1">
    <citation type="submission" date="2020-05" db="EMBL/GenBank/DDBJ databases">
        <authorList>
            <person name="Chiriac C."/>
            <person name="Salcher M."/>
            <person name="Ghai R."/>
            <person name="Kavagutti S V."/>
        </authorList>
    </citation>
    <scope>NUCLEOTIDE SEQUENCE</scope>
</reference>
<accession>A0A6J5PW58</accession>
<evidence type="ECO:0000313" key="1">
    <source>
        <dbReference type="EMBL" id="CAB4176099.1"/>
    </source>
</evidence>
<sequence>MENSFTQKVILSQAAIGTLSRDATNPHFKSKYTTLDHILEAARPALAAHGLLLSQHLTATDTVVTRISDGTDELVSEVRIYAGNAPTPQQYGSAVTYARRYALTALLAISTDADDDGELVAANRPSSVAIADPVEQVRRIVDAPLPVKEKVPIEKVIESARSTLVNVHQGKGFDNDLAARIVAAGEVACHFGKHAGVKLKDMKPDFVLWWSNRELKANPKTGIVNEIDVDWTVAAALWHRGLAEPELLIGYDAGPVYDAGDTYEGADFDSHGHDDDIPF</sequence>
<gene>
    <name evidence="2" type="ORF">UFOVP1208_8</name>
    <name evidence="3" type="ORF">UFOVP1263_17</name>
    <name evidence="1" type="ORF">UFOVP980_15</name>
</gene>
<evidence type="ECO:0000313" key="3">
    <source>
        <dbReference type="EMBL" id="CAB4194114.1"/>
    </source>
</evidence>
<dbReference type="EMBL" id="LR797139">
    <property type="protein sequence ID" value="CAB4189524.1"/>
    <property type="molecule type" value="Genomic_DNA"/>
</dbReference>
<dbReference type="InterPro" id="IPR007499">
    <property type="entry name" value="ERF_bacteria_virus"/>
</dbReference>
<name>A0A6J5PW58_9CAUD</name>
<proteinExistence type="predicted"/>
<evidence type="ECO:0000313" key="2">
    <source>
        <dbReference type="EMBL" id="CAB4189524.1"/>
    </source>
</evidence>
<organism evidence="1">
    <name type="scientific">uncultured Caudovirales phage</name>
    <dbReference type="NCBI Taxonomy" id="2100421"/>
    <lineage>
        <taxon>Viruses</taxon>
        <taxon>Duplodnaviria</taxon>
        <taxon>Heunggongvirae</taxon>
        <taxon>Uroviricota</taxon>
        <taxon>Caudoviricetes</taxon>
        <taxon>Peduoviridae</taxon>
        <taxon>Maltschvirus</taxon>
        <taxon>Maltschvirus maltsch</taxon>
    </lineage>
</organism>
<dbReference type="Pfam" id="PF04404">
    <property type="entry name" value="ERF"/>
    <property type="match status" value="1"/>
</dbReference>
<dbReference type="EMBL" id="LR796933">
    <property type="protein sequence ID" value="CAB4176099.1"/>
    <property type="molecule type" value="Genomic_DNA"/>
</dbReference>
<dbReference type="EMBL" id="LR797200">
    <property type="protein sequence ID" value="CAB4194114.1"/>
    <property type="molecule type" value="Genomic_DNA"/>
</dbReference>
<protein>
    <submittedName>
        <fullName evidence="1">Essential recombination function protein</fullName>
    </submittedName>
</protein>